<evidence type="ECO:0000313" key="2">
    <source>
        <dbReference type="EMBL" id="GAA3544542.1"/>
    </source>
</evidence>
<evidence type="ECO:0000313" key="3">
    <source>
        <dbReference type="Proteomes" id="UP001500630"/>
    </source>
</evidence>
<comment type="caution">
    <text evidence="2">The sequence shown here is derived from an EMBL/GenBank/DDBJ whole genome shotgun (WGS) entry which is preliminary data.</text>
</comment>
<keyword evidence="3" id="KW-1185">Reference proteome</keyword>
<dbReference type="InterPro" id="IPR000073">
    <property type="entry name" value="AB_hydrolase_1"/>
</dbReference>
<dbReference type="SUPFAM" id="SSF53474">
    <property type="entry name" value="alpha/beta-Hydrolases"/>
    <property type="match status" value="1"/>
</dbReference>
<dbReference type="InterPro" id="IPR000639">
    <property type="entry name" value="Epox_hydrolase-like"/>
</dbReference>
<reference evidence="3" key="1">
    <citation type="journal article" date="2019" name="Int. J. Syst. Evol. Microbiol.">
        <title>The Global Catalogue of Microorganisms (GCM) 10K type strain sequencing project: providing services to taxonomists for standard genome sequencing and annotation.</title>
        <authorList>
            <consortium name="The Broad Institute Genomics Platform"/>
            <consortium name="The Broad Institute Genome Sequencing Center for Infectious Disease"/>
            <person name="Wu L."/>
            <person name="Ma J."/>
        </authorList>
    </citation>
    <scope>NUCLEOTIDE SEQUENCE [LARGE SCALE GENOMIC DNA]</scope>
    <source>
        <strain evidence="3">JCM 17326</strain>
    </source>
</reference>
<protein>
    <submittedName>
        <fullName evidence="2">Alpha/beta hydrolase</fullName>
    </submittedName>
</protein>
<sequence length="292" mass="33007">MDRETAIAHRWMRLDGIDVFYREAGPADAPVVLLPHGYPCSSFQYRDFMPALADRWRLLAPDFPGFGYSGTPDPARFSYTFDGYADFLGRFADAFGLRRFALYLHDYGSQIGLRLAMADPERVAALIIQNGDVYEDELGPKYEGLRAYWDDPTMEGRSALTGAVSEEGFREEFLNDVPAGLAEQISPDLWKLAWGQLGSPLRREIMVGLMEGLKDNLSWFPKYQDYLREHQPPTLIVWGPHDGYMPEGAARAYLRDLPDAELHLLDGGHWALETNLAEIVALSRDFLARSHA</sequence>
<dbReference type="PANTHER" id="PTHR42977">
    <property type="entry name" value="HYDROLASE-RELATED"/>
    <property type="match status" value="1"/>
</dbReference>
<gene>
    <name evidence="2" type="ORF">GCM10022419_025950</name>
</gene>
<feature type="domain" description="AB hydrolase-1" evidence="1">
    <location>
        <begin position="30"/>
        <end position="275"/>
    </location>
</feature>
<organism evidence="2 3">
    <name type="scientific">Nonomuraea rosea</name>
    <dbReference type="NCBI Taxonomy" id="638574"/>
    <lineage>
        <taxon>Bacteria</taxon>
        <taxon>Bacillati</taxon>
        <taxon>Actinomycetota</taxon>
        <taxon>Actinomycetes</taxon>
        <taxon>Streptosporangiales</taxon>
        <taxon>Streptosporangiaceae</taxon>
        <taxon>Nonomuraea</taxon>
    </lineage>
</organism>
<dbReference type="GO" id="GO:0016787">
    <property type="term" value="F:hydrolase activity"/>
    <property type="evidence" value="ECO:0007669"/>
    <property type="project" value="UniProtKB-KW"/>
</dbReference>
<dbReference type="Proteomes" id="UP001500630">
    <property type="component" value="Unassembled WGS sequence"/>
</dbReference>
<dbReference type="Gene3D" id="3.40.50.1820">
    <property type="entry name" value="alpha/beta hydrolase"/>
    <property type="match status" value="1"/>
</dbReference>
<name>A0ABP6W3Y5_9ACTN</name>
<keyword evidence="2" id="KW-0378">Hydrolase</keyword>
<accession>A0ABP6W3Y5</accession>
<dbReference type="RefSeq" id="WP_345561410.1">
    <property type="nucleotide sequence ID" value="NZ_BAABDQ010000004.1"/>
</dbReference>
<dbReference type="PANTHER" id="PTHR42977:SF1">
    <property type="entry name" value="BLR6576 PROTEIN"/>
    <property type="match status" value="1"/>
</dbReference>
<dbReference type="PRINTS" id="PR00412">
    <property type="entry name" value="EPOXHYDRLASE"/>
</dbReference>
<proteinExistence type="predicted"/>
<evidence type="ECO:0000259" key="1">
    <source>
        <dbReference type="Pfam" id="PF00561"/>
    </source>
</evidence>
<dbReference type="EMBL" id="BAABDQ010000004">
    <property type="protein sequence ID" value="GAA3544542.1"/>
    <property type="molecule type" value="Genomic_DNA"/>
</dbReference>
<dbReference type="InterPro" id="IPR051340">
    <property type="entry name" value="Haloalkane_dehalogenase"/>
</dbReference>
<dbReference type="PRINTS" id="PR00111">
    <property type="entry name" value="ABHYDROLASE"/>
</dbReference>
<dbReference type="InterPro" id="IPR029058">
    <property type="entry name" value="AB_hydrolase_fold"/>
</dbReference>
<dbReference type="Pfam" id="PF00561">
    <property type="entry name" value="Abhydrolase_1"/>
    <property type="match status" value="1"/>
</dbReference>